<keyword evidence="2" id="KW-0805">Transcription regulation</keyword>
<organism evidence="6 7">
    <name type="scientific">Thiohalocapsa halophila</name>
    <dbReference type="NCBI Taxonomy" id="69359"/>
    <lineage>
        <taxon>Bacteria</taxon>
        <taxon>Pseudomonadati</taxon>
        <taxon>Pseudomonadota</taxon>
        <taxon>Gammaproteobacteria</taxon>
        <taxon>Chromatiales</taxon>
        <taxon>Chromatiaceae</taxon>
        <taxon>Thiohalocapsa</taxon>
    </lineage>
</organism>
<proteinExistence type="predicted"/>
<keyword evidence="7" id="KW-1185">Reference proteome</keyword>
<dbReference type="RefSeq" id="WP_200241589.1">
    <property type="nucleotide sequence ID" value="NZ_NRRV01000077.1"/>
</dbReference>
<dbReference type="InterPro" id="IPR039422">
    <property type="entry name" value="MarR/SlyA-like"/>
</dbReference>
<sequence>MPIDDTLERLCNLLRSEARVAGTQAGLQPIHWQTLRYLAACNRYSDTPLAVAEFLGQTKGTVSQSLKLLVAKGLVSKQPDAGDRRVVHLAPTAAALDLLGRAAYAQTLQQAAAGLDDGTRAALDAALTELLRALQLAHGRRSFGVCGSCRFHERSAAGSRCQLTGEPLSADDASRICREHESPDAA</sequence>
<comment type="caution">
    <text evidence="6">The sequence shown here is derived from an EMBL/GenBank/DDBJ whole genome shotgun (WGS) entry which is preliminary data.</text>
</comment>
<dbReference type="InterPro" id="IPR023187">
    <property type="entry name" value="Tscrpt_reg_MarR-type_CS"/>
</dbReference>
<dbReference type="Pfam" id="PF12802">
    <property type="entry name" value="MarR_2"/>
    <property type="match status" value="1"/>
</dbReference>
<dbReference type="SUPFAM" id="SSF46785">
    <property type="entry name" value="Winged helix' DNA-binding domain"/>
    <property type="match status" value="1"/>
</dbReference>
<keyword evidence="3" id="KW-0238">DNA-binding</keyword>
<keyword evidence="4" id="KW-0804">Transcription</keyword>
<dbReference type="InterPro" id="IPR000835">
    <property type="entry name" value="HTH_MarR-typ"/>
</dbReference>
<dbReference type="PROSITE" id="PS01117">
    <property type="entry name" value="HTH_MARR_1"/>
    <property type="match status" value="1"/>
</dbReference>
<dbReference type="EMBL" id="NRRV01000077">
    <property type="protein sequence ID" value="MBK1633313.1"/>
    <property type="molecule type" value="Genomic_DNA"/>
</dbReference>
<dbReference type="Gene3D" id="1.10.10.10">
    <property type="entry name" value="Winged helix-like DNA-binding domain superfamily/Winged helix DNA-binding domain"/>
    <property type="match status" value="1"/>
</dbReference>
<protein>
    <recommendedName>
        <fullName evidence="5">HTH marR-type domain-containing protein</fullName>
    </recommendedName>
</protein>
<comment type="subcellular location">
    <subcellularLocation>
        <location evidence="1">Cytoplasm</location>
    </subcellularLocation>
</comment>
<evidence type="ECO:0000313" key="6">
    <source>
        <dbReference type="EMBL" id="MBK1633313.1"/>
    </source>
</evidence>
<evidence type="ECO:0000313" key="7">
    <source>
        <dbReference type="Proteomes" id="UP000748752"/>
    </source>
</evidence>
<name>A0ABS1CNP6_9GAMM</name>
<dbReference type="InterPro" id="IPR036390">
    <property type="entry name" value="WH_DNA-bd_sf"/>
</dbReference>
<accession>A0ABS1CNP6</accession>
<evidence type="ECO:0000256" key="3">
    <source>
        <dbReference type="ARBA" id="ARBA00023125"/>
    </source>
</evidence>
<feature type="domain" description="HTH marR-type" evidence="5">
    <location>
        <begin position="26"/>
        <end position="85"/>
    </location>
</feature>
<evidence type="ECO:0000256" key="1">
    <source>
        <dbReference type="ARBA" id="ARBA00004496"/>
    </source>
</evidence>
<gene>
    <name evidence="6" type="ORF">CKO31_21660</name>
</gene>
<dbReference type="InterPro" id="IPR036388">
    <property type="entry name" value="WH-like_DNA-bd_sf"/>
</dbReference>
<reference evidence="6 7" key="1">
    <citation type="journal article" date="2020" name="Microorganisms">
        <title>Osmotic Adaptation and Compatible Solute Biosynthesis of Phototrophic Bacteria as Revealed from Genome Analyses.</title>
        <authorList>
            <person name="Imhoff J.F."/>
            <person name="Rahn T."/>
            <person name="Kunzel S."/>
            <person name="Keller A."/>
            <person name="Neulinger S.C."/>
        </authorList>
    </citation>
    <scope>NUCLEOTIDE SEQUENCE [LARGE SCALE GENOMIC DNA]</scope>
    <source>
        <strain evidence="6 7">DSM 6210</strain>
    </source>
</reference>
<evidence type="ECO:0000256" key="4">
    <source>
        <dbReference type="ARBA" id="ARBA00023163"/>
    </source>
</evidence>
<evidence type="ECO:0000259" key="5">
    <source>
        <dbReference type="Pfam" id="PF12802"/>
    </source>
</evidence>
<dbReference type="Proteomes" id="UP000748752">
    <property type="component" value="Unassembled WGS sequence"/>
</dbReference>
<dbReference type="PANTHER" id="PTHR33164">
    <property type="entry name" value="TRANSCRIPTIONAL REGULATOR, MARR FAMILY"/>
    <property type="match status" value="1"/>
</dbReference>
<dbReference type="PANTHER" id="PTHR33164:SF5">
    <property type="entry name" value="ORGANIC HYDROPEROXIDE RESISTANCE TRANSCRIPTIONAL REGULATOR"/>
    <property type="match status" value="1"/>
</dbReference>
<evidence type="ECO:0000256" key="2">
    <source>
        <dbReference type="ARBA" id="ARBA00023015"/>
    </source>
</evidence>